<dbReference type="AlphaFoldDB" id="A0A542YQI3"/>
<accession>A0A542YQI3</accession>
<proteinExistence type="predicted"/>
<sequence length="135" mass="14995">MPYDARVSKKAKAKGKGKDAAKAKVKPPKKKCCDSKPKCRRCPLRMLNEGTLPAGYDVKHRRLVRIDGLPLEDPKRSKKKRKKDKKRKREARAREARALEARARESRAVEEPAAGEQVDSGDQPGAKAARAPLAS</sequence>
<evidence type="ECO:0000313" key="3">
    <source>
        <dbReference type="Proteomes" id="UP000319516"/>
    </source>
</evidence>
<feature type="region of interest" description="Disordered" evidence="1">
    <location>
        <begin position="1"/>
        <end position="38"/>
    </location>
</feature>
<feature type="region of interest" description="Disordered" evidence="1">
    <location>
        <begin position="67"/>
        <end position="135"/>
    </location>
</feature>
<feature type="compositionally biased region" description="Basic residues" evidence="1">
    <location>
        <begin position="76"/>
        <end position="91"/>
    </location>
</feature>
<dbReference type="Proteomes" id="UP000319516">
    <property type="component" value="Unassembled WGS sequence"/>
</dbReference>
<feature type="compositionally biased region" description="Basic and acidic residues" evidence="1">
    <location>
        <begin position="92"/>
        <end position="110"/>
    </location>
</feature>
<reference evidence="2 3" key="1">
    <citation type="submission" date="2019-06" db="EMBL/GenBank/DDBJ databases">
        <title>Sequencing the genomes of 1000 actinobacteria strains.</title>
        <authorList>
            <person name="Klenk H.-P."/>
        </authorList>
    </citation>
    <scope>NUCLEOTIDE SEQUENCE [LARGE SCALE GENOMIC DNA]</scope>
    <source>
        <strain evidence="2 3">DSM 12335</strain>
    </source>
</reference>
<evidence type="ECO:0000256" key="1">
    <source>
        <dbReference type="SAM" id="MobiDB-lite"/>
    </source>
</evidence>
<keyword evidence="3" id="KW-1185">Reference proteome</keyword>
<dbReference type="EMBL" id="VFOP01000001">
    <property type="protein sequence ID" value="TQL50362.1"/>
    <property type="molecule type" value="Genomic_DNA"/>
</dbReference>
<comment type="caution">
    <text evidence="2">The sequence shown here is derived from an EMBL/GenBank/DDBJ whole genome shotgun (WGS) entry which is preliminary data.</text>
</comment>
<name>A0A542YQI3_9MICO</name>
<gene>
    <name evidence="2" type="ORF">FB467_1467</name>
</gene>
<protein>
    <submittedName>
        <fullName evidence="2">Uncharacterized protein</fullName>
    </submittedName>
</protein>
<evidence type="ECO:0000313" key="2">
    <source>
        <dbReference type="EMBL" id="TQL50362.1"/>
    </source>
</evidence>
<organism evidence="2 3">
    <name type="scientific">Ornithinicoccus hortensis</name>
    <dbReference type="NCBI Taxonomy" id="82346"/>
    <lineage>
        <taxon>Bacteria</taxon>
        <taxon>Bacillati</taxon>
        <taxon>Actinomycetota</taxon>
        <taxon>Actinomycetes</taxon>
        <taxon>Micrococcales</taxon>
        <taxon>Intrasporangiaceae</taxon>
        <taxon>Ornithinicoccus</taxon>
    </lineage>
</organism>